<reference evidence="2 3" key="1">
    <citation type="submission" date="2021-06" db="EMBL/GenBank/DDBJ databases">
        <title>Caerostris extrusa draft genome.</title>
        <authorList>
            <person name="Kono N."/>
            <person name="Arakawa K."/>
        </authorList>
    </citation>
    <scope>NUCLEOTIDE SEQUENCE [LARGE SCALE GENOMIC DNA]</scope>
</reference>
<keyword evidence="1" id="KW-1133">Transmembrane helix</keyword>
<evidence type="ECO:0000313" key="2">
    <source>
        <dbReference type="EMBL" id="GIX87978.1"/>
    </source>
</evidence>
<dbReference type="Proteomes" id="UP001054945">
    <property type="component" value="Unassembled WGS sequence"/>
</dbReference>
<dbReference type="EMBL" id="BPLR01021279">
    <property type="protein sequence ID" value="GIX87978.1"/>
    <property type="molecule type" value="Genomic_DNA"/>
</dbReference>
<evidence type="ECO:0008006" key="4">
    <source>
        <dbReference type="Google" id="ProtNLM"/>
    </source>
</evidence>
<feature type="transmembrane region" description="Helical" evidence="1">
    <location>
        <begin position="60"/>
        <end position="80"/>
    </location>
</feature>
<proteinExistence type="predicted"/>
<keyword evidence="3" id="KW-1185">Reference proteome</keyword>
<accession>A0AAV4NW33</accession>
<gene>
    <name evidence="2" type="ORF">CEXT_523711</name>
</gene>
<evidence type="ECO:0000313" key="3">
    <source>
        <dbReference type="Proteomes" id="UP001054945"/>
    </source>
</evidence>
<name>A0AAV4NW33_CAEEX</name>
<organism evidence="2 3">
    <name type="scientific">Caerostris extrusa</name>
    <name type="common">Bark spider</name>
    <name type="synonym">Caerostris bankana</name>
    <dbReference type="NCBI Taxonomy" id="172846"/>
    <lineage>
        <taxon>Eukaryota</taxon>
        <taxon>Metazoa</taxon>
        <taxon>Ecdysozoa</taxon>
        <taxon>Arthropoda</taxon>
        <taxon>Chelicerata</taxon>
        <taxon>Arachnida</taxon>
        <taxon>Araneae</taxon>
        <taxon>Araneomorphae</taxon>
        <taxon>Entelegynae</taxon>
        <taxon>Araneoidea</taxon>
        <taxon>Araneidae</taxon>
        <taxon>Caerostris</taxon>
    </lineage>
</organism>
<keyword evidence="1" id="KW-0812">Transmembrane</keyword>
<sequence length="81" mass="9219">MGNTPATLLIGGMFLEEEGGGVWDERKSTVNCGRVRLEWMERTLGKRRASRPPVDVRSTAVVTVALFWFFRWLLFCLLLCA</sequence>
<protein>
    <recommendedName>
        <fullName evidence="4">Transmembrane protein</fullName>
    </recommendedName>
</protein>
<keyword evidence="1" id="KW-0472">Membrane</keyword>
<dbReference type="AlphaFoldDB" id="A0AAV4NW33"/>
<evidence type="ECO:0000256" key="1">
    <source>
        <dbReference type="SAM" id="Phobius"/>
    </source>
</evidence>
<comment type="caution">
    <text evidence="2">The sequence shown here is derived from an EMBL/GenBank/DDBJ whole genome shotgun (WGS) entry which is preliminary data.</text>
</comment>